<evidence type="ECO:0000313" key="1">
    <source>
        <dbReference type="EMBL" id="SHG04725.1"/>
    </source>
</evidence>
<protein>
    <submittedName>
        <fullName evidence="1">Uncharacterized protein</fullName>
    </submittedName>
</protein>
<dbReference type="AlphaFoldDB" id="A0A1M5GLV3"/>
<dbReference type="Proteomes" id="UP000190675">
    <property type="component" value="Chromosome I"/>
</dbReference>
<accession>A0A1M5GLV3</accession>
<evidence type="ECO:0000313" key="2">
    <source>
        <dbReference type="Proteomes" id="UP000190675"/>
    </source>
</evidence>
<proteinExistence type="predicted"/>
<name>A0A1M5GLV3_9BRAD</name>
<organism evidence="1 2">
    <name type="scientific">Bradyrhizobium erythrophlei</name>
    <dbReference type="NCBI Taxonomy" id="1437360"/>
    <lineage>
        <taxon>Bacteria</taxon>
        <taxon>Pseudomonadati</taxon>
        <taxon>Pseudomonadota</taxon>
        <taxon>Alphaproteobacteria</taxon>
        <taxon>Hyphomicrobiales</taxon>
        <taxon>Nitrobacteraceae</taxon>
        <taxon>Bradyrhizobium</taxon>
    </lineage>
</organism>
<reference evidence="1 2" key="1">
    <citation type="submission" date="2016-11" db="EMBL/GenBank/DDBJ databases">
        <authorList>
            <person name="Jaros S."/>
            <person name="Januszkiewicz K."/>
            <person name="Wedrychowicz H."/>
        </authorList>
    </citation>
    <scope>NUCLEOTIDE SEQUENCE [LARGE SCALE GENOMIC DNA]</scope>
    <source>
        <strain evidence="1 2">GAS242</strain>
    </source>
</reference>
<gene>
    <name evidence="1" type="ORF">SAMN05444169_0239</name>
</gene>
<sequence>MVGFGNGSLTVTQKLAGTHMTSVNTGLNAYAMIGSAYARAAAPPPTLASYLGSADSGTSPDSNAATNLTLSDAAKAQLANASTAKSFADVTADARSALDGLYAAAKVKGPIGDDGTATIDLSSFDRRSLFAIVTNNAGKFTPDEQNVAGAELANRFSAALAPAAATSKLTGDVSSLYKAALDFLDGASPEEKATATWSAQRAAVAKGVQATQQNPTTAPSGIANDPVAAYLAQSASAPSTTTPDISTVAKNMRAALDAQEKAAAAAGKSSQQADLSAVDNRSLAAISLNQDNLFSARESYAAKQALDSRNRASILAALKQSQSSGDPTQLSLGILNTYSSMSAEERQAVNWTPSFRDNAVANYQSASRIMSMLKGA</sequence>
<dbReference type="EMBL" id="LT670818">
    <property type="protein sequence ID" value="SHG04725.1"/>
    <property type="molecule type" value="Genomic_DNA"/>
</dbReference>